<keyword evidence="2" id="KW-1185">Reference proteome</keyword>
<gene>
    <name evidence="1" type="ORF">LTR78_004887</name>
</gene>
<evidence type="ECO:0000313" key="1">
    <source>
        <dbReference type="EMBL" id="KAK3675377.1"/>
    </source>
</evidence>
<dbReference type="AlphaFoldDB" id="A0AAE1C269"/>
<comment type="caution">
    <text evidence="1">The sequence shown here is derived from an EMBL/GenBank/DDBJ whole genome shotgun (WGS) entry which is preliminary data.</text>
</comment>
<name>A0AAE1C269_9PEZI</name>
<protein>
    <submittedName>
        <fullName evidence="1">Uncharacterized protein</fullName>
    </submittedName>
</protein>
<accession>A0AAE1C269</accession>
<reference evidence="1" key="1">
    <citation type="submission" date="2023-07" db="EMBL/GenBank/DDBJ databases">
        <title>Black Yeasts Isolated from many extreme environments.</title>
        <authorList>
            <person name="Coleine C."/>
            <person name="Stajich J.E."/>
            <person name="Selbmann L."/>
        </authorList>
    </citation>
    <scope>NUCLEOTIDE SEQUENCE</scope>
    <source>
        <strain evidence="1">CCFEE 5485</strain>
    </source>
</reference>
<evidence type="ECO:0000313" key="2">
    <source>
        <dbReference type="Proteomes" id="UP001274830"/>
    </source>
</evidence>
<sequence>MERLKDAATQPDTLAMKNMTLRNKRSIFPLPRELRDHIYGYLLHHDYVQEAPFRDRARLPPHGQTSGESFTWQMHRSHLPLPHGHPSGFLMSEWEKARGPFALRSKMVTPSTTPAEQTQEAELLAPFNDMVMGCQKVTFLNSSCSQYTALLGSTMGPKCLSAVSLMWKMVDVARRIRSQADGLVKKCELSLALHQYDLITSMGGSDFWTFPPEAFDDETEKAATLLLRIMLDTTSTSGFLRLRLGDMKAVQKTWEESDKIKTPIWEMRT</sequence>
<dbReference type="Proteomes" id="UP001274830">
    <property type="component" value="Unassembled WGS sequence"/>
</dbReference>
<proteinExistence type="predicted"/>
<organism evidence="1 2">
    <name type="scientific">Recurvomyces mirabilis</name>
    <dbReference type="NCBI Taxonomy" id="574656"/>
    <lineage>
        <taxon>Eukaryota</taxon>
        <taxon>Fungi</taxon>
        <taxon>Dikarya</taxon>
        <taxon>Ascomycota</taxon>
        <taxon>Pezizomycotina</taxon>
        <taxon>Dothideomycetes</taxon>
        <taxon>Dothideomycetidae</taxon>
        <taxon>Mycosphaerellales</taxon>
        <taxon>Teratosphaeriaceae</taxon>
        <taxon>Recurvomyces</taxon>
    </lineage>
</organism>
<dbReference type="EMBL" id="JAUTXT010000015">
    <property type="protein sequence ID" value="KAK3675377.1"/>
    <property type="molecule type" value="Genomic_DNA"/>
</dbReference>